<dbReference type="Gene3D" id="3.80.10.10">
    <property type="entry name" value="Ribonuclease Inhibitor"/>
    <property type="match status" value="1"/>
</dbReference>
<keyword evidence="1" id="KW-1185">Reference proteome</keyword>
<dbReference type="InterPro" id="IPR032675">
    <property type="entry name" value="LRR_dom_sf"/>
</dbReference>
<evidence type="ECO:0000313" key="2">
    <source>
        <dbReference type="WBParaSite" id="ALUE_0001612001-mRNA-1"/>
    </source>
</evidence>
<evidence type="ECO:0000313" key="1">
    <source>
        <dbReference type="Proteomes" id="UP000036681"/>
    </source>
</evidence>
<reference evidence="2" key="1">
    <citation type="submission" date="2023-03" db="UniProtKB">
        <authorList>
            <consortium name="WormBaseParasite"/>
        </authorList>
    </citation>
    <scope>IDENTIFICATION</scope>
</reference>
<dbReference type="InterPro" id="IPR006553">
    <property type="entry name" value="Leu-rich_rpt_Cys-con_subtyp"/>
</dbReference>
<name>A0A9J2Q3M1_ASCLU</name>
<dbReference type="PANTHER" id="PTHR13318">
    <property type="entry name" value="PARTNER OF PAIRED, ISOFORM B-RELATED"/>
    <property type="match status" value="1"/>
</dbReference>
<dbReference type="SMART" id="SM00367">
    <property type="entry name" value="LRR_CC"/>
    <property type="match status" value="4"/>
</dbReference>
<accession>A0A9J2Q3M1</accession>
<dbReference type="AlphaFoldDB" id="A0A9J2Q3M1"/>
<dbReference type="SUPFAM" id="SSF52047">
    <property type="entry name" value="RNI-like"/>
    <property type="match status" value="1"/>
</dbReference>
<dbReference type="GO" id="GO:0031146">
    <property type="term" value="P:SCF-dependent proteasomal ubiquitin-dependent protein catabolic process"/>
    <property type="evidence" value="ECO:0007669"/>
    <property type="project" value="TreeGrafter"/>
</dbReference>
<dbReference type="Proteomes" id="UP000036681">
    <property type="component" value="Unplaced"/>
</dbReference>
<sequence length="455" mass="51182">MTADLLNTDCLINVFQNLALFDRIRLERMNACYSNVTELNVADFLSTNSSNYYQQESLSFAPTVVGIIRRCGCYIHSISFGQRWQKISQPIIDTIAAYCIRLRDLDLSCVILNADISPLLENVAENLEIFSLEETSWVRNEDGDKVQKYFHRMNKLRTLNVRRAMFNLDRLYELPSCLESIEMSGARKFPPELFNEFLASHSNIKQLGLCPLPVWNALTLEYISNLPVLDDLQLGYIQSDSSIEMSGARKFPPELFNEFLATHSNIKQLGLCPLPVWNALTLEYISSLPVLDDLQLGYIQNDSFDFPMQSLSLCVSLHSLHIQSCSALTAHSLHVMLEAMINLQSLIIINCSNVIDYSALSLCRRLESLTITDTIQLSDEDLIAVAAHGSLHSLTIRRCINITNTSILAVLRNCTLSEITLVNCEGINDETMYSLAASQHIIYTIAVQGCCGVTR</sequence>
<organism evidence="1 2">
    <name type="scientific">Ascaris lumbricoides</name>
    <name type="common">Giant roundworm</name>
    <dbReference type="NCBI Taxonomy" id="6252"/>
    <lineage>
        <taxon>Eukaryota</taxon>
        <taxon>Metazoa</taxon>
        <taxon>Ecdysozoa</taxon>
        <taxon>Nematoda</taxon>
        <taxon>Chromadorea</taxon>
        <taxon>Rhabditida</taxon>
        <taxon>Spirurina</taxon>
        <taxon>Ascaridomorpha</taxon>
        <taxon>Ascaridoidea</taxon>
        <taxon>Ascarididae</taxon>
        <taxon>Ascaris</taxon>
    </lineage>
</organism>
<proteinExistence type="predicted"/>
<dbReference type="GO" id="GO:0019005">
    <property type="term" value="C:SCF ubiquitin ligase complex"/>
    <property type="evidence" value="ECO:0007669"/>
    <property type="project" value="TreeGrafter"/>
</dbReference>
<protein>
    <submittedName>
        <fullName evidence="2">F-box domain-containing protein</fullName>
    </submittedName>
</protein>
<dbReference type="WBParaSite" id="ALUE_0001612001-mRNA-1">
    <property type="protein sequence ID" value="ALUE_0001612001-mRNA-1"/>
    <property type="gene ID" value="ALUE_0001612001"/>
</dbReference>